<accession>A0A8H8UVR2</accession>
<organism evidence="2 3">
    <name type="scientific">Orbilia oligospora</name>
    <name type="common">Nematode-trapping fungus</name>
    <name type="synonym">Arthrobotrys oligospora</name>
    <dbReference type="NCBI Taxonomy" id="2813651"/>
    <lineage>
        <taxon>Eukaryota</taxon>
        <taxon>Fungi</taxon>
        <taxon>Dikarya</taxon>
        <taxon>Ascomycota</taxon>
        <taxon>Pezizomycotina</taxon>
        <taxon>Orbiliomycetes</taxon>
        <taxon>Orbiliales</taxon>
        <taxon>Orbiliaceae</taxon>
        <taxon>Orbilia</taxon>
    </lineage>
</organism>
<dbReference type="EMBL" id="WIWT01000117">
    <property type="protein sequence ID" value="KAF3199569.1"/>
    <property type="molecule type" value="Genomic_DNA"/>
</dbReference>
<evidence type="ECO:0000256" key="1">
    <source>
        <dbReference type="SAM" id="MobiDB-lite"/>
    </source>
</evidence>
<feature type="region of interest" description="Disordered" evidence="1">
    <location>
        <begin position="86"/>
        <end position="105"/>
    </location>
</feature>
<protein>
    <submittedName>
        <fullName evidence="2">Uncharacterized protein</fullName>
    </submittedName>
</protein>
<evidence type="ECO:0000313" key="3">
    <source>
        <dbReference type="Proteomes" id="UP000614610"/>
    </source>
</evidence>
<gene>
    <name evidence="2" type="ORF">TWF679_001308</name>
</gene>
<reference evidence="2" key="1">
    <citation type="submission" date="2019-06" db="EMBL/GenBank/DDBJ databases">
        <authorList>
            <person name="Palmer J.M."/>
        </authorList>
    </citation>
    <scope>NUCLEOTIDE SEQUENCE</scope>
    <source>
        <strain evidence="2">TWF679</strain>
    </source>
</reference>
<evidence type="ECO:0000313" key="2">
    <source>
        <dbReference type="EMBL" id="KAF3199569.1"/>
    </source>
</evidence>
<comment type="caution">
    <text evidence="2">The sequence shown here is derived from an EMBL/GenBank/DDBJ whole genome shotgun (WGS) entry which is preliminary data.</text>
</comment>
<proteinExistence type="predicted"/>
<sequence length="210" mass="22995">MPNRRDALNAVVGLRAEEVGFLACHVARYDGGCSVIREMNGCETRKKSVPAHHGGEGCFGVTPSLIEQEAGLQQGRGCPKTVAFDQRRSHEPGNSGADSSNQNVQDDDLESIHGLIVVTERYSVCALANAPKCRVDITEIEWVDEDDRFSLHARHLEDVLSPKAAQACHAAKKRASKHEGETKVVSRRFIFFISEKNFSDLEGLNGHTLG</sequence>
<name>A0A8H8UVR2_ORBOL</name>
<dbReference type="Proteomes" id="UP000614610">
    <property type="component" value="Unassembled WGS sequence"/>
</dbReference>
<dbReference type="AlphaFoldDB" id="A0A8H8UVR2"/>